<dbReference type="Proteomes" id="UP001046870">
    <property type="component" value="Chromosome 3"/>
</dbReference>
<reference evidence="2" key="1">
    <citation type="submission" date="2021-01" db="EMBL/GenBank/DDBJ databases">
        <authorList>
            <person name="Zahm M."/>
            <person name="Roques C."/>
            <person name="Cabau C."/>
            <person name="Klopp C."/>
            <person name="Donnadieu C."/>
            <person name="Jouanno E."/>
            <person name="Lampietro C."/>
            <person name="Louis A."/>
            <person name="Herpin A."/>
            <person name="Echchiki A."/>
            <person name="Berthelot C."/>
            <person name="Parey E."/>
            <person name="Roest-Crollius H."/>
            <person name="Braasch I."/>
            <person name="Postlethwait J."/>
            <person name="Bobe J."/>
            <person name="Montfort J."/>
            <person name="Bouchez O."/>
            <person name="Begum T."/>
            <person name="Mejri S."/>
            <person name="Adams A."/>
            <person name="Chen W.-J."/>
            <person name="Guiguen Y."/>
        </authorList>
    </citation>
    <scope>NUCLEOTIDE SEQUENCE</scope>
    <source>
        <strain evidence="2">YG-15Mar2019-1</strain>
        <tissue evidence="2">Brain</tissue>
    </source>
</reference>
<evidence type="ECO:0000313" key="3">
    <source>
        <dbReference type="Proteomes" id="UP001046870"/>
    </source>
</evidence>
<comment type="similarity">
    <text evidence="1">Belongs to the cornifelin family.</text>
</comment>
<dbReference type="InterPro" id="IPR006461">
    <property type="entry name" value="PLAC_motif_containing"/>
</dbReference>
<dbReference type="AlphaFoldDB" id="A0A9D3QD42"/>
<dbReference type="EMBL" id="JAFDVH010000003">
    <property type="protein sequence ID" value="KAG7484077.1"/>
    <property type="molecule type" value="Genomic_DNA"/>
</dbReference>
<name>A0A9D3QD42_MEGAT</name>
<dbReference type="PANTHER" id="PTHR15907">
    <property type="entry name" value="DUF614 FAMILY PROTEIN-RELATED"/>
    <property type="match status" value="1"/>
</dbReference>
<protein>
    <submittedName>
        <fullName evidence="2">Uncharacterized protein</fullName>
    </submittedName>
</protein>
<comment type="caution">
    <text evidence="2">The sequence shown here is derived from an EMBL/GenBank/DDBJ whole genome shotgun (WGS) entry which is preliminary data.</text>
</comment>
<proteinExistence type="inferred from homology"/>
<evidence type="ECO:0000256" key="1">
    <source>
        <dbReference type="ARBA" id="ARBA00009024"/>
    </source>
</evidence>
<evidence type="ECO:0000313" key="2">
    <source>
        <dbReference type="EMBL" id="KAG7484077.1"/>
    </source>
</evidence>
<organism evidence="2 3">
    <name type="scientific">Megalops atlanticus</name>
    <name type="common">Tarpon</name>
    <name type="synonym">Clupea gigantea</name>
    <dbReference type="NCBI Taxonomy" id="7932"/>
    <lineage>
        <taxon>Eukaryota</taxon>
        <taxon>Metazoa</taxon>
        <taxon>Chordata</taxon>
        <taxon>Craniata</taxon>
        <taxon>Vertebrata</taxon>
        <taxon>Euteleostomi</taxon>
        <taxon>Actinopterygii</taxon>
        <taxon>Neopterygii</taxon>
        <taxon>Teleostei</taxon>
        <taxon>Elopiformes</taxon>
        <taxon>Megalopidae</taxon>
        <taxon>Megalops</taxon>
    </lineage>
</organism>
<gene>
    <name evidence="2" type="ORF">MATL_G00045920</name>
</gene>
<keyword evidence="3" id="KW-1185">Reference proteome</keyword>
<dbReference type="OrthoDB" id="1045822at2759"/>
<dbReference type="Pfam" id="PF04749">
    <property type="entry name" value="PLAC8"/>
    <property type="match status" value="1"/>
</dbReference>
<dbReference type="NCBIfam" id="TIGR01571">
    <property type="entry name" value="A_thal_Cys_rich"/>
    <property type="match status" value="1"/>
</dbReference>
<sequence>MRNRQSLLQMPAVTLSNKNALLLFLRFSSAVTPTSPPTQGENTHREAVAMTTKLVIQQPQPVVETVQSNQWNSGICDCWEDKANCCFAFWCLPCFTCKTSQDYGQCLCLPLLDLGIVPPITLSMRVSMRQQYGITGTICNDCLYATFCRACTWCQMAREMKQRFQPIVLINARTKE</sequence>
<accession>A0A9D3QD42</accession>